<feature type="compositionally biased region" description="Polar residues" evidence="4">
    <location>
        <begin position="9"/>
        <end position="19"/>
    </location>
</feature>
<name>A0A7S0P2B5_9EUKA</name>
<organism evidence="5">
    <name type="scientific">Calcidiscus leptoporus</name>
    <dbReference type="NCBI Taxonomy" id="127549"/>
    <lineage>
        <taxon>Eukaryota</taxon>
        <taxon>Haptista</taxon>
        <taxon>Haptophyta</taxon>
        <taxon>Prymnesiophyceae</taxon>
        <taxon>Coccolithales</taxon>
        <taxon>Calcidiscaceae</taxon>
        <taxon>Calcidiscus</taxon>
    </lineage>
</organism>
<reference evidence="5" key="1">
    <citation type="submission" date="2021-01" db="EMBL/GenBank/DDBJ databases">
        <authorList>
            <person name="Corre E."/>
            <person name="Pelletier E."/>
            <person name="Niang G."/>
            <person name="Scheremetjew M."/>
            <person name="Finn R."/>
            <person name="Kale V."/>
            <person name="Holt S."/>
            <person name="Cochrane G."/>
            <person name="Meng A."/>
            <person name="Brown T."/>
            <person name="Cohen L."/>
        </authorList>
    </citation>
    <scope>NUCLEOTIDE SEQUENCE</scope>
    <source>
        <strain evidence="5">RCC1130</strain>
    </source>
</reference>
<sequence length="283" mass="29211">MADSDDGGSISQTLPTSSEQRVEERNTLSLTRRARIVAAASAADMIVNFPLWIAAKRLSAGLSLPSARELYKGSGSLYLAMGPMTVIADGTTSIVTRALHGVLDPTPSLFAAASVSGAAGAVSFGAQVENLIVRAHSTRSSIWKTTTDVFGAGGLRALALPPGLAMIVAREVPYCGCLFFLSDQVRRALRSDEAASASSRVPRDMLAASLTACVAGPISHVPSVIAAHQQAHAVSLLAACAHIRRTAGARGFCAGLVPRTVSLAGSLFVLPFSIEALQTALGT</sequence>
<proteinExistence type="predicted"/>
<dbReference type="AlphaFoldDB" id="A0A7S0P2B5"/>
<accession>A0A7S0P2B5</accession>
<evidence type="ECO:0000256" key="1">
    <source>
        <dbReference type="ARBA" id="ARBA00004370"/>
    </source>
</evidence>
<evidence type="ECO:0000313" key="5">
    <source>
        <dbReference type="EMBL" id="CAD8547993.1"/>
    </source>
</evidence>
<dbReference type="SUPFAM" id="SSF103506">
    <property type="entry name" value="Mitochondrial carrier"/>
    <property type="match status" value="1"/>
</dbReference>
<dbReference type="Gene3D" id="1.50.40.10">
    <property type="entry name" value="Mitochondrial carrier domain"/>
    <property type="match status" value="1"/>
</dbReference>
<comment type="subcellular location">
    <subcellularLocation>
        <location evidence="1">Membrane</location>
    </subcellularLocation>
</comment>
<dbReference type="InterPro" id="IPR023395">
    <property type="entry name" value="MCP_dom_sf"/>
</dbReference>
<evidence type="ECO:0000256" key="4">
    <source>
        <dbReference type="SAM" id="MobiDB-lite"/>
    </source>
</evidence>
<dbReference type="GO" id="GO:0016020">
    <property type="term" value="C:membrane"/>
    <property type="evidence" value="ECO:0007669"/>
    <property type="project" value="UniProtKB-SubCell"/>
</dbReference>
<protein>
    <recommendedName>
        <fullName evidence="6">Mitochondrial carrier protein</fullName>
    </recommendedName>
</protein>
<keyword evidence="2" id="KW-0812">Transmembrane</keyword>
<feature type="region of interest" description="Disordered" evidence="4">
    <location>
        <begin position="1"/>
        <end position="26"/>
    </location>
</feature>
<evidence type="ECO:0008006" key="6">
    <source>
        <dbReference type="Google" id="ProtNLM"/>
    </source>
</evidence>
<dbReference type="EMBL" id="HBER01046480">
    <property type="protein sequence ID" value="CAD8547993.1"/>
    <property type="molecule type" value="Transcribed_RNA"/>
</dbReference>
<keyword evidence="3" id="KW-0472">Membrane</keyword>
<evidence type="ECO:0000256" key="2">
    <source>
        <dbReference type="ARBA" id="ARBA00022692"/>
    </source>
</evidence>
<evidence type="ECO:0000256" key="3">
    <source>
        <dbReference type="ARBA" id="ARBA00023136"/>
    </source>
</evidence>
<gene>
    <name evidence="5" type="ORF">CLEP1334_LOCUS23283</name>
</gene>